<proteinExistence type="predicted"/>
<protein>
    <submittedName>
        <fullName evidence="1">Uncharacterized protein</fullName>
    </submittedName>
</protein>
<evidence type="ECO:0000313" key="1">
    <source>
        <dbReference type="EMBL" id="PUE02906.1"/>
    </source>
</evidence>
<organism evidence="1 2">
    <name type="scientific">Candidatus Sedimenticola endophacoides</name>
    <dbReference type="NCBI Taxonomy" id="2548426"/>
    <lineage>
        <taxon>Bacteria</taxon>
        <taxon>Pseudomonadati</taxon>
        <taxon>Pseudomonadota</taxon>
        <taxon>Gammaproteobacteria</taxon>
        <taxon>Chromatiales</taxon>
        <taxon>Sedimenticolaceae</taxon>
        <taxon>Sedimenticola</taxon>
    </lineage>
</organism>
<comment type="caution">
    <text evidence="1">The sequence shown here is derived from an EMBL/GenBank/DDBJ whole genome shotgun (WGS) entry which is preliminary data.</text>
</comment>
<gene>
    <name evidence="1" type="ORF">C3L24_05295</name>
</gene>
<dbReference type="Proteomes" id="UP000250928">
    <property type="component" value="Unassembled WGS sequence"/>
</dbReference>
<sequence length="188" mass="20343">MSRLPERHQQVITLHAAFINQVVRLSQNSAERAHFEQLLSGAEANGWGNLVRAIRQITAGRRDTGALQGLDEEDRVIAEAILRGLQNPATLPDPNARPDPALAAPGLAGMIRAAASGDIKALTLISDMAQQMSRAGGPMARLAAAIRPLINGERDPRKLCRGMNSQTEQVVLDIIEELERPARQGQPQ</sequence>
<accession>A0A6N4E1W0</accession>
<reference evidence="1 2" key="1">
    <citation type="submission" date="2018-01" db="EMBL/GenBank/DDBJ databases">
        <title>Novel co-symbiosis in the lucinid bivalve Phacoides pectinatus.</title>
        <authorList>
            <person name="Lim S.J."/>
            <person name="Davis B.G."/>
            <person name="Gill D.E."/>
            <person name="Engel A.S."/>
            <person name="Anderson L.C."/>
            <person name="Campbell B.J."/>
        </authorList>
    </citation>
    <scope>NUCLEOTIDE SEQUENCE [LARGE SCALE GENOMIC DNA]</scope>
    <source>
        <strain evidence="1">N3_P5</strain>
    </source>
</reference>
<dbReference type="EMBL" id="PQCO01000170">
    <property type="protein sequence ID" value="PUE02906.1"/>
    <property type="molecule type" value="Genomic_DNA"/>
</dbReference>
<name>A0A6N4E1W0_9GAMM</name>
<dbReference type="AlphaFoldDB" id="A0A6N4E1W0"/>
<evidence type="ECO:0000313" key="2">
    <source>
        <dbReference type="Proteomes" id="UP000250928"/>
    </source>
</evidence>